<gene>
    <name evidence="2" type="ORF">AVDCRST_MAG76-3235</name>
</gene>
<dbReference type="InterPro" id="IPR021493">
    <property type="entry name" value="DUF3147"/>
</dbReference>
<sequence length="150" mass="15309">MTAATRPAARRPEPLVAAKPRALLGLTLGELAIRFLLGALASVTAGLVSLGLGARAGGIPLALPAILVASITLEQRKGDRAAVKDHATFAPLGALGMVAFAAGVVVLLGRLPLGIVLALATAAWALTAFAGYLVVEAVRRRRCSTDPRET</sequence>
<dbReference type="AlphaFoldDB" id="A0A6J4J3R8"/>
<protein>
    <recommendedName>
        <fullName evidence="3">DUF3147 family protein</fullName>
    </recommendedName>
</protein>
<feature type="transmembrane region" description="Helical" evidence="1">
    <location>
        <begin position="87"/>
        <end position="109"/>
    </location>
</feature>
<feature type="transmembrane region" description="Helical" evidence="1">
    <location>
        <begin position="115"/>
        <end position="135"/>
    </location>
</feature>
<evidence type="ECO:0000313" key="2">
    <source>
        <dbReference type="EMBL" id="CAA9269758.1"/>
    </source>
</evidence>
<dbReference type="EMBL" id="CADCSZ010000198">
    <property type="protein sequence ID" value="CAA9269758.1"/>
    <property type="molecule type" value="Genomic_DNA"/>
</dbReference>
<feature type="transmembrane region" description="Helical" evidence="1">
    <location>
        <begin position="31"/>
        <end position="52"/>
    </location>
</feature>
<dbReference type="Pfam" id="PF11345">
    <property type="entry name" value="DUF3147"/>
    <property type="match status" value="1"/>
</dbReference>
<keyword evidence="1" id="KW-0472">Membrane</keyword>
<organism evidence="2">
    <name type="scientific">uncultured Acidimicrobiales bacterium</name>
    <dbReference type="NCBI Taxonomy" id="310071"/>
    <lineage>
        <taxon>Bacteria</taxon>
        <taxon>Bacillati</taxon>
        <taxon>Actinomycetota</taxon>
        <taxon>Acidimicrobiia</taxon>
        <taxon>Acidimicrobiales</taxon>
        <taxon>environmental samples</taxon>
    </lineage>
</organism>
<reference evidence="2" key="1">
    <citation type="submission" date="2020-02" db="EMBL/GenBank/DDBJ databases">
        <authorList>
            <person name="Meier V. D."/>
        </authorList>
    </citation>
    <scope>NUCLEOTIDE SEQUENCE</scope>
    <source>
        <strain evidence="2">AVDCRST_MAG76</strain>
    </source>
</reference>
<accession>A0A6J4J3R8</accession>
<keyword evidence="1" id="KW-1133">Transmembrane helix</keyword>
<feature type="transmembrane region" description="Helical" evidence="1">
    <location>
        <begin position="58"/>
        <end position="75"/>
    </location>
</feature>
<proteinExistence type="predicted"/>
<name>A0A6J4J3R8_9ACTN</name>
<keyword evidence="1" id="KW-0812">Transmembrane</keyword>
<evidence type="ECO:0000256" key="1">
    <source>
        <dbReference type="SAM" id="Phobius"/>
    </source>
</evidence>
<evidence type="ECO:0008006" key="3">
    <source>
        <dbReference type="Google" id="ProtNLM"/>
    </source>
</evidence>